<dbReference type="GO" id="GO:0004177">
    <property type="term" value="F:aminopeptidase activity"/>
    <property type="evidence" value="ECO:0007669"/>
    <property type="project" value="UniProtKB-KW"/>
</dbReference>
<evidence type="ECO:0000313" key="11">
    <source>
        <dbReference type="Proteomes" id="UP000234240"/>
    </source>
</evidence>
<evidence type="ECO:0000256" key="8">
    <source>
        <dbReference type="SAM" id="SignalP"/>
    </source>
</evidence>
<keyword evidence="4 8" id="KW-0732">Signal</keyword>
<evidence type="ECO:0000313" key="10">
    <source>
        <dbReference type="EMBL" id="PLR40960.1"/>
    </source>
</evidence>
<dbReference type="InterPro" id="IPR007484">
    <property type="entry name" value="Peptidase_M28"/>
</dbReference>
<comment type="caution">
    <text evidence="10">The sequence shown here is derived from an EMBL/GenBank/DDBJ whole genome shotgun (WGS) entry which is preliminary data.</text>
</comment>
<keyword evidence="5" id="KW-0378">Hydrolase</keyword>
<evidence type="ECO:0000259" key="9">
    <source>
        <dbReference type="Pfam" id="PF04389"/>
    </source>
</evidence>
<name>A0A2N5EEK6_9GAMM</name>
<dbReference type="InterPro" id="IPR045175">
    <property type="entry name" value="M28_fam"/>
</dbReference>
<protein>
    <submittedName>
        <fullName evidence="10">Aminopeptidase</fullName>
    </submittedName>
</protein>
<evidence type="ECO:0000256" key="2">
    <source>
        <dbReference type="ARBA" id="ARBA00022670"/>
    </source>
</evidence>
<dbReference type="AlphaFoldDB" id="A0A2N5EEK6"/>
<feature type="region of interest" description="Disordered" evidence="7">
    <location>
        <begin position="288"/>
        <end position="310"/>
    </location>
</feature>
<organism evidence="10 11">
    <name type="scientific">Chimaeribacter californicus</name>
    <dbReference type="NCBI Taxonomy" id="2060067"/>
    <lineage>
        <taxon>Bacteria</taxon>
        <taxon>Pseudomonadati</taxon>
        <taxon>Pseudomonadota</taxon>
        <taxon>Gammaproteobacteria</taxon>
        <taxon>Enterobacterales</taxon>
        <taxon>Yersiniaceae</taxon>
        <taxon>Chimaeribacter</taxon>
    </lineage>
</organism>
<evidence type="ECO:0000256" key="6">
    <source>
        <dbReference type="ARBA" id="ARBA00022833"/>
    </source>
</evidence>
<keyword evidence="11" id="KW-1185">Reference proteome</keyword>
<dbReference type="EMBL" id="PJZF01000002">
    <property type="protein sequence ID" value="PLR40960.1"/>
    <property type="molecule type" value="Genomic_DNA"/>
</dbReference>
<sequence length="350" mass="38028">MFSSRCLSTATLALSLLLPCSLLAAPLPGAMGSYAEQQTRHIATYFPGRMAGGPAELVAADYLNQHFRQMGYQSDLRTFPARYRYTSQRGKQSWQKADVTSVIAARSGRVPQEILIVAHLDTFTPQSDSDINHNLGGLTLQGVDDNASGLGVMMELAQRLSAQPTHYGLRFVALGGEEIGRQGSRHYLARMSAAERKNTLLVINLDSLITGDRLSFTNGRPAPSAMAAQSRDRALQLARRLGIPATTRPLLDPATPHGLGCSHTADAFDQAGLPVLSVTATNWALGDHDGCQTRPESSAFPQGSSRHQSQRDNLAYLDRHLPGRIHHRSRDAVRILLPLLKALAQPAPER</sequence>
<dbReference type="NCBIfam" id="NF007568">
    <property type="entry name" value="PRK10199.1"/>
    <property type="match status" value="1"/>
</dbReference>
<feature type="compositionally biased region" description="Polar residues" evidence="7">
    <location>
        <begin position="294"/>
        <end position="307"/>
    </location>
</feature>
<dbReference type="Pfam" id="PF04389">
    <property type="entry name" value="Peptidase_M28"/>
    <property type="match status" value="1"/>
</dbReference>
<dbReference type="FunFam" id="3.40.630.10:FF:000038">
    <property type="entry name" value="Alkaline phosphatase isozyme conversion"/>
    <property type="match status" value="1"/>
</dbReference>
<keyword evidence="6" id="KW-0862">Zinc</keyword>
<evidence type="ECO:0000256" key="4">
    <source>
        <dbReference type="ARBA" id="ARBA00022729"/>
    </source>
</evidence>
<dbReference type="PANTHER" id="PTHR12147">
    <property type="entry name" value="METALLOPEPTIDASE M28 FAMILY MEMBER"/>
    <property type="match status" value="1"/>
</dbReference>
<gene>
    <name evidence="10" type="ORF">CYR55_03335</name>
</gene>
<dbReference type="Gene3D" id="3.40.630.10">
    <property type="entry name" value="Zn peptidases"/>
    <property type="match status" value="1"/>
</dbReference>
<dbReference type="GO" id="GO:0008235">
    <property type="term" value="F:metalloexopeptidase activity"/>
    <property type="evidence" value="ECO:0007669"/>
    <property type="project" value="InterPro"/>
</dbReference>
<dbReference type="SUPFAM" id="SSF53187">
    <property type="entry name" value="Zn-dependent exopeptidases"/>
    <property type="match status" value="1"/>
</dbReference>
<feature type="chain" id="PRO_5014917730" evidence="8">
    <location>
        <begin position="25"/>
        <end position="350"/>
    </location>
</feature>
<dbReference type="GO" id="GO:0046872">
    <property type="term" value="F:metal ion binding"/>
    <property type="evidence" value="ECO:0007669"/>
    <property type="project" value="UniProtKB-KW"/>
</dbReference>
<keyword evidence="3" id="KW-0479">Metal-binding</keyword>
<dbReference type="RefSeq" id="WP_101814749.1">
    <property type="nucleotide sequence ID" value="NZ_PJZF01000002.1"/>
</dbReference>
<evidence type="ECO:0000256" key="1">
    <source>
        <dbReference type="ARBA" id="ARBA00022438"/>
    </source>
</evidence>
<feature type="signal peptide" evidence="8">
    <location>
        <begin position="1"/>
        <end position="24"/>
    </location>
</feature>
<dbReference type="PANTHER" id="PTHR12147:SF56">
    <property type="entry name" value="AMINOPEPTIDASE YDR415C-RELATED"/>
    <property type="match status" value="1"/>
</dbReference>
<evidence type="ECO:0000256" key="3">
    <source>
        <dbReference type="ARBA" id="ARBA00022723"/>
    </source>
</evidence>
<proteinExistence type="predicted"/>
<keyword evidence="2" id="KW-0645">Protease</keyword>
<keyword evidence="1 10" id="KW-0031">Aminopeptidase</keyword>
<evidence type="ECO:0000256" key="7">
    <source>
        <dbReference type="SAM" id="MobiDB-lite"/>
    </source>
</evidence>
<reference evidence="10 11" key="1">
    <citation type="submission" date="2017-12" db="EMBL/GenBank/DDBJ databases">
        <title>Characterization of six clinical isolates of Enterochimera gen. nov., a novel genus of the Yersiniaciae family and the three species Enterochimera arupensis sp. nov., Enterochimera coloradensis sp. nov, and Enterochimera californica sp. nov.</title>
        <authorList>
            <person name="Rossi A."/>
            <person name="Fisher M."/>
        </authorList>
    </citation>
    <scope>NUCLEOTIDE SEQUENCE [LARGE SCALE GENOMIC DNA]</scope>
    <source>
        <strain evidence="11">2015-Iso6</strain>
    </source>
</reference>
<feature type="domain" description="Peptidase M28" evidence="9">
    <location>
        <begin position="102"/>
        <end position="327"/>
    </location>
</feature>
<evidence type="ECO:0000256" key="5">
    <source>
        <dbReference type="ARBA" id="ARBA00022801"/>
    </source>
</evidence>
<dbReference type="Proteomes" id="UP000234240">
    <property type="component" value="Unassembled WGS sequence"/>
</dbReference>
<accession>A0A2N5EEK6</accession>
<dbReference type="GO" id="GO:0006508">
    <property type="term" value="P:proteolysis"/>
    <property type="evidence" value="ECO:0007669"/>
    <property type="project" value="UniProtKB-KW"/>
</dbReference>
<dbReference type="OrthoDB" id="9762302at2"/>